<dbReference type="OrthoDB" id="10620319at2759"/>
<feature type="non-terminal residue" evidence="2">
    <location>
        <position position="1"/>
    </location>
</feature>
<sequence>FLTERGSVKRSEAKIFLLDNHPTDEGVSSSTITDIENRLLKAALMPITAPAKVLVSRKSGVMDIGTQSSDYLLPKETKLSADVVTSNPIAPASFMPATTNKFPAVQLKTSVVVEAHPTKNDKNGRNKSNQKQKLADSAVKSSATIPVSTNLNSCTTAVPTTSSLFAADAITKQIPAVESSMNVSKTAVVNQEKHDNIAFSFKNLDVPSAAKNDIASQGIANIASSKPDGTFGATQKISLTKSNETSLGSVESTTLKSLTKISEPVVTSSTTATTIDKTSTQSTEIASTSNEIAATDSTVSMVTPKSSSSKTDVSFSFKLPAEGNQQASPSGVLVGASTTSAATANSHSKDLEVMGDDGMMEAEGTSIAPTALFSSSLSFGLENAVSNSNSTQNVFSSGLKFLQSAQPQTSSLFGSTAAGNKSTSVFGSGVSTTASGSGGFFSRTQQSNVPSSAFSFNSAANSFGSSSLFASKPTTGSTFGGAPSFGSKPAFGSPSPLASAFSQQRSQNAASATTAFSNFAKTSTVGFGSLAASQQQQSSVSVFGGSGFGALAQQPQKSSIFGGALSEFYDWALSENNLLETLW</sequence>
<dbReference type="AlphaFoldDB" id="A0A3P6UB73"/>
<dbReference type="EMBL" id="UYRX01000167">
    <property type="protein sequence ID" value="VDK76198.1"/>
    <property type="molecule type" value="Genomic_DNA"/>
</dbReference>
<evidence type="ECO:0000256" key="1">
    <source>
        <dbReference type="SAM" id="MobiDB-lite"/>
    </source>
</evidence>
<gene>
    <name evidence="2" type="ORF">NLS_LOCUS3192</name>
</gene>
<keyword evidence="3" id="KW-1185">Reference proteome</keyword>
<proteinExistence type="predicted"/>
<dbReference type="Proteomes" id="UP000277928">
    <property type="component" value="Unassembled WGS sequence"/>
</dbReference>
<name>A0A3P6UB73_LITSI</name>
<reference evidence="2 3" key="1">
    <citation type="submission" date="2018-08" db="EMBL/GenBank/DDBJ databases">
        <authorList>
            <person name="Laetsch R D."/>
            <person name="Stevens L."/>
            <person name="Kumar S."/>
            <person name="Blaxter L. M."/>
        </authorList>
    </citation>
    <scope>NUCLEOTIDE SEQUENCE [LARGE SCALE GENOMIC DNA]</scope>
</reference>
<evidence type="ECO:0000313" key="2">
    <source>
        <dbReference type="EMBL" id="VDK76198.1"/>
    </source>
</evidence>
<organism evidence="2 3">
    <name type="scientific">Litomosoides sigmodontis</name>
    <name type="common">Filarial nematode worm</name>
    <dbReference type="NCBI Taxonomy" id="42156"/>
    <lineage>
        <taxon>Eukaryota</taxon>
        <taxon>Metazoa</taxon>
        <taxon>Ecdysozoa</taxon>
        <taxon>Nematoda</taxon>
        <taxon>Chromadorea</taxon>
        <taxon>Rhabditida</taxon>
        <taxon>Spirurina</taxon>
        <taxon>Spiruromorpha</taxon>
        <taxon>Filarioidea</taxon>
        <taxon>Onchocercidae</taxon>
        <taxon>Litomosoides</taxon>
    </lineage>
</organism>
<accession>A0A3P6UB73</accession>
<protein>
    <submittedName>
        <fullName evidence="2">Uncharacterized protein</fullName>
    </submittedName>
</protein>
<feature type="region of interest" description="Disordered" evidence="1">
    <location>
        <begin position="115"/>
        <end position="139"/>
    </location>
</feature>
<evidence type="ECO:0000313" key="3">
    <source>
        <dbReference type="Proteomes" id="UP000277928"/>
    </source>
</evidence>
<dbReference type="STRING" id="42156.A0A3P6UB73"/>